<evidence type="ECO:0000256" key="2">
    <source>
        <dbReference type="ARBA" id="ARBA00022827"/>
    </source>
</evidence>
<dbReference type="Proteomes" id="UP000317894">
    <property type="component" value="Unassembled WGS sequence"/>
</dbReference>
<dbReference type="PANTHER" id="PTHR11748:SF103">
    <property type="entry name" value="GLYCOLATE OXIDASE SUBUNIT GLCE"/>
    <property type="match status" value="1"/>
</dbReference>
<dbReference type="AlphaFoldDB" id="A0A552U8I0"/>
<reference evidence="4 5" key="1">
    <citation type="submission" date="2019-07" db="EMBL/GenBank/DDBJ databases">
        <title>Novel species isolated from glacier.</title>
        <authorList>
            <person name="Liu Q."/>
            <person name="Xin Y.-H."/>
        </authorList>
    </citation>
    <scope>NUCLEOTIDE SEQUENCE [LARGE SCALE GENOMIC DNA]</scope>
    <source>
        <strain evidence="4 5">LB1R16</strain>
    </source>
</reference>
<organism evidence="4 5">
    <name type="scientific">Glacieibacterium frigidum</name>
    <dbReference type="NCBI Taxonomy" id="2593303"/>
    <lineage>
        <taxon>Bacteria</taxon>
        <taxon>Pseudomonadati</taxon>
        <taxon>Pseudomonadota</taxon>
        <taxon>Alphaproteobacteria</taxon>
        <taxon>Sphingomonadales</taxon>
        <taxon>Sphingosinicellaceae</taxon>
        <taxon>Glacieibacterium</taxon>
    </lineage>
</organism>
<dbReference type="GO" id="GO:0071949">
    <property type="term" value="F:FAD binding"/>
    <property type="evidence" value="ECO:0007669"/>
    <property type="project" value="InterPro"/>
</dbReference>
<gene>
    <name evidence="4" type="primary">glcE</name>
    <name evidence="4" type="ORF">FMM06_12555</name>
</gene>
<protein>
    <submittedName>
        <fullName evidence="4">Glycolate oxidase subunit GlcE</fullName>
        <ecNumber evidence="4">1.1.99.14</ecNumber>
    </submittedName>
</protein>
<dbReference type="OrthoDB" id="9811557at2"/>
<keyword evidence="4" id="KW-0560">Oxidoreductase</keyword>
<dbReference type="PANTHER" id="PTHR11748">
    <property type="entry name" value="D-LACTATE DEHYDROGENASE"/>
    <property type="match status" value="1"/>
</dbReference>
<dbReference type="SUPFAM" id="SSF55103">
    <property type="entry name" value="FAD-linked oxidases, C-terminal domain"/>
    <property type="match status" value="1"/>
</dbReference>
<dbReference type="InterPro" id="IPR006094">
    <property type="entry name" value="Oxid_FAD_bind_N"/>
</dbReference>
<evidence type="ECO:0000259" key="3">
    <source>
        <dbReference type="PROSITE" id="PS51387"/>
    </source>
</evidence>
<evidence type="ECO:0000256" key="1">
    <source>
        <dbReference type="ARBA" id="ARBA00022630"/>
    </source>
</evidence>
<dbReference type="EMBL" id="VJWA01000002">
    <property type="protein sequence ID" value="TRW14527.1"/>
    <property type="molecule type" value="Genomic_DNA"/>
</dbReference>
<dbReference type="Gene3D" id="3.30.465.10">
    <property type="match status" value="1"/>
</dbReference>
<dbReference type="PROSITE" id="PS51387">
    <property type="entry name" value="FAD_PCMH"/>
    <property type="match status" value="1"/>
</dbReference>
<sequence length="378" mass="38624">MQPRDEGDVAEAIAQARAAGTRLELRGGGSKADIGRATGCAVLDLSALIGVVDYDPAELVLTVRPGTPLAEVEALVASQGQMLAFEPFDHGPIFGRPAGAATIGGVIAAGVSGSRRLTAGGVRDHLLGLHGVNGRGETFVAGAKVVKNVTGYDLPKLACGSWGRLLAMTEVTLKVLPRGRTSASIAVEGLDPAAACAAMAAVLGSAADVQAAAHRPAGEGPALTVVRLEGFGPSVAARTATVAALWHDLAPRSLDEARADRFWQDLRDLAPLGQGTLWRINTPPSAGPAVVAALNPARWLFDWAGGLTWLTADDACAVRAAAEAAGGHAMLVRGGAALRQATPALHPLAPQVAALEARVRAAFDPDGVFDTGRFTHAD</sequence>
<feature type="domain" description="FAD-binding PCMH-type" evidence="3">
    <location>
        <begin position="1"/>
        <end position="178"/>
    </location>
</feature>
<evidence type="ECO:0000313" key="4">
    <source>
        <dbReference type="EMBL" id="TRW14527.1"/>
    </source>
</evidence>
<dbReference type="InterPro" id="IPR016166">
    <property type="entry name" value="FAD-bd_PCMH"/>
</dbReference>
<accession>A0A552U8I0</accession>
<dbReference type="InterPro" id="IPR016169">
    <property type="entry name" value="FAD-bd_PCMH_sub2"/>
</dbReference>
<dbReference type="InterPro" id="IPR016164">
    <property type="entry name" value="FAD-linked_Oxase-like_C"/>
</dbReference>
<evidence type="ECO:0000313" key="5">
    <source>
        <dbReference type="Proteomes" id="UP000317894"/>
    </source>
</evidence>
<dbReference type="SUPFAM" id="SSF56176">
    <property type="entry name" value="FAD-binding/transporter-associated domain-like"/>
    <property type="match status" value="1"/>
</dbReference>
<name>A0A552U8I0_9SPHN</name>
<keyword evidence="2" id="KW-0274">FAD</keyword>
<keyword evidence="5" id="KW-1185">Reference proteome</keyword>
<dbReference type="GO" id="GO:0019154">
    <property type="term" value="F:glycolate dehydrogenase activity"/>
    <property type="evidence" value="ECO:0007669"/>
    <property type="project" value="UniProtKB-EC"/>
</dbReference>
<dbReference type="Pfam" id="PF01565">
    <property type="entry name" value="FAD_binding_4"/>
    <property type="match status" value="1"/>
</dbReference>
<dbReference type="NCBIfam" id="NF008439">
    <property type="entry name" value="PRK11282.1"/>
    <property type="match status" value="1"/>
</dbReference>
<proteinExistence type="predicted"/>
<dbReference type="EC" id="1.1.99.14" evidence="4"/>
<keyword evidence="1" id="KW-0285">Flavoprotein</keyword>
<dbReference type="RefSeq" id="WP_144237732.1">
    <property type="nucleotide sequence ID" value="NZ_VJWA01000002.1"/>
</dbReference>
<dbReference type="InterPro" id="IPR036318">
    <property type="entry name" value="FAD-bd_PCMH-like_sf"/>
</dbReference>
<comment type="caution">
    <text evidence="4">The sequence shown here is derived from an EMBL/GenBank/DDBJ whole genome shotgun (WGS) entry which is preliminary data.</text>
</comment>